<dbReference type="EMBL" id="CM023483">
    <property type="protein sequence ID" value="KAH6934982.1"/>
    <property type="molecule type" value="Genomic_DNA"/>
</dbReference>
<protein>
    <submittedName>
        <fullName evidence="1">Uncharacterized protein</fullName>
    </submittedName>
</protein>
<evidence type="ECO:0000313" key="1">
    <source>
        <dbReference type="EMBL" id="KAH6934982.1"/>
    </source>
</evidence>
<accession>A0ACB7SIK9</accession>
<name>A0ACB7SIK9_HYAAI</name>
<organism evidence="1 2">
    <name type="scientific">Hyalomma asiaticum</name>
    <name type="common">Tick</name>
    <dbReference type="NCBI Taxonomy" id="266040"/>
    <lineage>
        <taxon>Eukaryota</taxon>
        <taxon>Metazoa</taxon>
        <taxon>Ecdysozoa</taxon>
        <taxon>Arthropoda</taxon>
        <taxon>Chelicerata</taxon>
        <taxon>Arachnida</taxon>
        <taxon>Acari</taxon>
        <taxon>Parasitiformes</taxon>
        <taxon>Ixodida</taxon>
        <taxon>Ixodoidea</taxon>
        <taxon>Ixodidae</taxon>
        <taxon>Hyalomminae</taxon>
        <taxon>Hyalomma</taxon>
    </lineage>
</organism>
<gene>
    <name evidence="1" type="ORF">HPB50_002665</name>
</gene>
<sequence>MEEQPQATPGPSAATKGETADATAVPSEGTADYPPRMDKVRKLSDSEGDNPPVAHSLPKRHTTLCAGPTGSTTTRRLFGVNQTENRTDAPPVDLGATAVVVIPENALGDPKAPAVCSQKTLTNAEWLGQAHQESQPSSTDTEMLDRKPKMTLGHYIYLHPAAEPMLPRASLPSAELGSGYAGQNVTTPPNGSPVSAMVVEPEPIEMSVAASIKNETSLDTEGCPTLRNPSTALPPAVIYARIPEATYSSFHERPSSRRCWTAQETADFYRALQTFGTDFDLMRTAFPNRTHKNLKNKFKKEERENRNLVHKIITHPTKLNLEDFKDESSEPKGP</sequence>
<reference evidence="1" key="1">
    <citation type="submission" date="2020-05" db="EMBL/GenBank/DDBJ databases">
        <title>Large-scale comparative analyses of tick genomes elucidate their genetic diversity and vector capacities.</title>
        <authorList>
            <person name="Jia N."/>
            <person name="Wang J."/>
            <person name="Shi W."/>
            <person name="Du L."/>
            <person name="Sun Y."/>
            <person name="Zhan W."/>
            <person name="Jiang J."/>
            <person name="Wang Q."/>
            <person name="Zhang B."/>
            <person name="Ji P."/>
            <person name="Sakyi L.B."/>
            <person name="Cui X."/>
            <person name="Yuan T."/>
            <person name="Jiang B."/>
            <person name="Yang W."/>
            <person name="Lam T.T.-Y."/>
            <person name="Chang Q."/>
            <person name="Ding S."/>
            <person name="Wang X."/>
            <person name="Zhu J."/>
            <person name="Ruan X."/>
            <person name="Zhao L."/>
            <person name="Wei J."/>
            <person name="Que T."/>
            <person name="Du C."/>
            <person name="Cheng J."/>
            <person name="Dai P."/>
            <person name="Han X."/>
            <person name="Huang E."/>
            <person name="Gao Y."/>
            <person name="Liu J."/>
            <person name="Shao H."/>
            <person name="Ye R."/>
            <person name="Li L."/>
            <person name="Wei W."/>
            <person name="Wang X."/>
            <person name="Wang C."/>
            <person name="Yang T."/>
            <person name="Huo Q."/>
            <person name="Li W."/>
            <person name="Guo W."/>
            <person name="Chen H."/>
            <person name="Zhou L."/>
            <person name="Ni X."/>
            <person name="Tian J."/>
            <person name="Zhou Y."/>
            <person name="Sheng Y."/>
            <person name="Liu T."/>
            <person name="Pan Y."/>
            <person name="Xia L."/>
            <person name="Li J."/>
            <person name="Zhao F."/>
            <person name="Cao W."/>
        </authorList>
    </citation>
    <scope>NUCLEOTIDE SEQUENCE</scope>
    <source>
        <strain evidence="1">Hyas-2018</strain>
    </source>
</reference>
<dbReference type="Proteomes" id="UP000821845">
    <property type="component" value="Chromosome 3"/>
</dbReference>
<comment type="caution">
    <text evidence="1">The sequence shown here is derived from an EMBL/GenBank/DDBJ whole genome shotgun (WGS) entry which is preliminary data.</text>
</comment>
<proteinExistence type="predicted"/>
<keyword evidence="2" id="KW-1185">Reference proteome</keyword>
<evidence type="ECO:0000313" key="2">
    <source>
        <dbReference type="Proteomes" id="UP000821845"/>
    </source>
</evidence>